<sequence length="71" mass="7771">MEPVEIPEELISAVQAETTKEALEEIANCDCLEGQFLELLAFVAGLNDRIAGFTADTSNDSLSVNRQKDKK</sequence>
<accession>A0A0F9MFG9</accession>
<protein>
    <submittedName>
        <fullName evidence="1">Uncharacterized protein</fullName>
    </submittedName>
</protein>
<evidence type="ECO:0000313" key="1">
    <source>
        <dbReference type="EMBL" id="KKM67882.1"/>
    </source>
</evidence>
<proteinExistence type="predicted"/>
<organism evidence="1">
    <name type="scientific">marine sediment metagenome</name>
    <dbReference type="NCBI Taxonomy" id="412755"/>
    <lineage>
        <taxon>unclassified sequences</taxon>
        <taxon>metagenomes</taxon>
        <taxon>ecological metagenomes</taxon>
    </lineage>
</organism>
<name>A0A0F9MFG9_9ZZZZ</name>
<gene>
    <name evidence="1" type="ORF">LCGC14_1466670</name>
</gene>
<comment type="caution">
    <text evidence="1">The sequence shown here is derived from an EMBL/GenBank/DDBJ whole genome shotgun (WGS) entry which is preliminary data.</text>
</comment>
<reference evidence="1" key="1">
    <citation type="journal article" date="2015" name="Nature">
        <title>Complex archaea that bridge the gap between prokaryotes and eukaryotes.</title>
        <authorList>
            <person name="Spang A."/>
            <person name="Saw J.H."/>
            <person name="Jorgensen S.L."/>
            <person name="Zaremba-Niedzwiedzka K."/>
            <person name="Martijn J."/>
            <person name="Lind A.E."/>
            <person name="van Eijk R."/>
            <person name="Schleper C."/>
            <person name="Guy L."/>
            <person name="Ettema T.J."/>
        </authorList>
    </citation>
    <scope>NUCLEOTIDE SEQUENCE</scope>
</reference>
<dbReference type="EMBL" id="LAZR01010271">
    <property type="protein sequence ID" value="KKM67882.1"/>
    <property type="molecule type" value="Genomic_DNA"/>
</dbReference>
<dbReference type="AlphaFoldDB" id="A0A0F9MFG9"/>